<evidence type="ECO:0000256" key="1">
    <source>
        <dbReference type="SAM" id="Coils"/>
    </source>
</evidence>
<keyword evidence="3" id="KW-1185">Reference proteome</keyword>
<feature type="coiled-coil region" evidence="1">
    <location>
        <begin position="138"/>
        <end position="175"/>
    </location>
</feature>
<protein>
    <submittedName>
        <fullName evidence="2">Uncharacterized protein</fullName>
    </submittedName>
</protein>
<reference evidence="2 3" key="1">
    <citation type="journal article" date="2015" name="Infect. Genet. Evol.">
        <title>Genomic sequences of six botulinum neurotoxin-producing strains representing three clostridial species illustrate the mobility and diversity of botulinum neurotoxin genes.</title>
        <authorList>
            <person name="Smith T.J."/>
            <person name="Hill K.K."/>
            <person name="Xie G."/>
            <person name="Foley B.T."/>
            <person name="Williamson C.H."/>
            <person name="Foster J.T."/>
            <person name="Johnson S.L."/>
            <person name="Chertkov O."/>
            <person name="Teshima H."/>
            <person name="Gibbons H.S."/>
            <person name="Johnsky L.A."/>
            <person name="Karavis M.A."/>
            <person name="Smith L.A."/>
        </authorList>
    </citation>
    <scope>NUCLEOTIDE SEQUENCE [LARGE SCALE GENOMIC DNA]</scope>
    <source>
        <strain evidence="2">Sullivan</strain>
        <plasmid evidence="3">Plasmid pCBJ</plasmid>
    </source>
</reference>
<keyword evidence="2" id="KW-0614">Plasmid</keyword>
<dbReference type="HOGENOM" id="CLU_1515324_0_0_9"/>
<dbReference type="EMBL" id="CP006906">
    <property type="protein sequence ID" value="AIY85248.1"/>
    <property type="molecule type" value="Genomic_DNA"/>
</dbReference>
<dbReference type="RefSeq" id="WP_040113753.1">
    <property type="nucleotide sequence ID" value="NZ_CP006906.1"/>
</dbReference>
<proteinExistence type="predicted"/>
<dbReference type="Proteomes" id="UP000030635">
    <property type="component" value="Plasmid pCBJ"/>
</dbReference>
<organism evidence="2 3">
    <name type="scientific">Clostridium baratii str. Sullivan</name>
    <dbReference type="NCBI Taxonomy" id="1415775"/>
    <lineage>
        <taxon>Bacteria</taxon>
        <taxon>Bacillati</taxon>
        <taxon>Bacillota</taxon>
        <taxon>Clostridia</taxon>
        <taxon>Eubacteriales</taxon>
        <taxon>Clostridiaceae</taxon>
        <taxon>Clostridium</taxon>
    </lineage>
</organism>
<keyword evidence="1" id="KW-0175">Coiled coil</keyword>
<evidence type="ECO:0000313" key="2">
    <source>
        <dbReference type="EMBL" id="AIY85248.1"/>
    </source>
</evidence>
<name>A0A0A7G070_9CLOT</name>
<gene>
    <name evidence="2" type="ORF">U729_3214</name>
</gene>
<evidence type="ECO:0000313" key="3">
    <source>
        <dbReference type="Proteomes" id="UP000030635"/>
    </source>
</evidence>
<dbReference type="KEGG" id="cbv:U729_3214"/>
<sequence>MKINEIFKDNYKEIKEAIENLPVLNCVNNYYKYIDSTGESEFEKKFISTLSYYESTLYRKFIEKIYEDKSKDELISEIYELKYEGSCAACDNCFEIISEDFSYLLDKEKAHKIIQSFMLEVLEKSYKEFNTNNNNKIASELEHEIVDLKSQIESIEKKKEKLKNLEKELENLKGNEV</sequence>
<dbReference type="AlphaFoldDB" id="A0A0A7G070"/>
<accession>A0A0A7G070</accession>
<geneLocation type="plasmid" evidence="2 3">
    <name>pCBJ</name>
</geneLocation>